<sequence>MAITMVSFPALVFLVVASFLCTSTQAQQSSCDNSFSFFEEGIAGNVTRCRRLRTLGAELGWSYRNTTPNVTVNIVFSAVPSGAGGWVAWGLNPGSKPQMVGTRALIAFRRANGTLAMNTYNLTRDTMLGCKLQPSPIEVQVWNMQANYSEETGAITMSATLGLDPSTYNISKLKHVWQVGSSVVDQVPQKHRMRLKNFDSFEVIDLTTGRGFRDTGLMKQRVAHGVLSVFGWGILLPIGVIIKRYSRNISKYQKAWFMLHVSFQISGYTVGVTAWAIGIALMSNSRHFNTFKGHRTIGIIIFCLATLQIMALWLKPKKTNEGGKVTTDRRRKYWSVYHHLVGYTLITLSIVNIFKGFAILRPPPVWKWIYVGLLATLSCVAFGLEVAIWREREREIMAVPPVMAEGAAAAALRTVLQRVRQAAERSGRRAEGVRVVAVGKTKPVSLVRRLYDVGHRCFGENYAQEMVEKAPQLPSDIEWHFIGHLQSNKVKSLLAAVPNLDMVESLDSEKIANHLDRAVASLGRKPLKVLVQVNTSGEESKSGVEPAACVELAKHVKLGCSNLIFSGLMTIGMPDYTSTPENFRALSNCRTDVCKALGVPEEQFELSMGMSGDFEQAIEMGSTNVRIGSTIFGPREYPKKNQSQI</sequence>
<dbReference type="GO" id="GO:0016020">
    <property type="term" value="C:membrane"/>
    <property type="evidence" value="ECO:0007669"/>
    <property type="project" value="UniProtKB-SubCell"/>
</dbReference>
<reference evidence="12" key="1">
    <citation type="submission" date="2022-05" db="EMBL/GenBank/DDBJ databases">
        <title>The Musa troglodytarum L. genome provides insights into the mechanism of non-climacteric behaviour and enrichment of carotenoids.</title>
        <authorList>
            <person name="Wang J."/>
        </authorList>
    </citation>
    <scope>NUCLEOTIDE SEQUENCE</scope>
    <source>
        <tissue evidence="12">Leaf</tissue>
    </source>
</reference>
<organism evidence="12 13">
    <name type="scientific">Musa troglodytarum</name>
    <name type="common">fe'i banana</name>
    <dbReference type="NCBI Taxonomy" id="320322"/>
    <lineage>
        <taxon>Eukaryota</taxon>
        <taxon>Viridiplantae</taxon>
        <taxon>Streptophyta</taxon>
        <taxon>Embryophyta</taxon>
        <taxon>Tracheophyta</taxon>
        <taxon>Spermatophyta</taxon>
        <taxon>Magnoliopsida</taxon>
        <taxon>Liliopsida</taxon>
        <taxon>Zingiberales</taxon>
        <taxon>Musaceae</taxon>
        <taxon>Musa</taxon>
    </lineage>
</organism>
<dbReference type="PROSITE" id="PS50939">
    <property type="entry name" value="CYTOCHROME_B561"/>
    <property type="match status" value="1"/>
</dbReference>
<keyword evidence="9" id="KW-0732">Signal</keyword>
<evidence type="ECO:0000256" key="9">
    <source>
        <dbReference type="SAM" id="SignalP"/>
    </source>
</evidence>
<dbReference type="InterPro" id="IPR006593">
    <property type="entry name" value="Cyt_b561/ferric_Rdtase_TM"/>
</dbReference>
<dbReference type="GO" id="GO:0030170">
    <property type="term" value="F:pyridoxal phosphate binding"/>
    <property type="evidence" value="ECO:0007669"/>
    <property type="project" value="UniProtKB-UniRule"/>
</dbReference>
<keyword evidence="3 8" id="KW-0812">Transmembrane</keyword>
<evidence type="ECO:0000259" key="10">
    <source>
        <dbReference type="PROSITE" id="PS50836"/>
    </source>
</evidence>
<keyword evidence="6 8" id="KW-0472">Membrane</keyword>
<feature type="chain" id="PRO_5038386638" description="Pyridoxal phosphate homeostasis protein" evidence="9">
    <location>
        <begin position="27"/>
        <end position="645"/>
    </location>
</feature>
<evidence type="ECO:0000256" key="6">
    <source>
        <dbReference type="ARBA" id="ARBA00023136"/>
    </source>
</evidence>
<keyword evidence="13" id="KW-1185">Reference proteome</keyword>
<evidence type="ECO:0000256" key="7">
    <source>
        <dbReference type="HAMAP-Rule" id="MF_03225"/>
    </source>
</evidence>
<dbReference type="AlphaFoldDB" id="A0A9E7EDS7"/>
<evidence type="ECO:0000259" key="11">
    <source>
        <dbReference type="PROSITE" id="PS50939"/>
    </source>
</evidence>
<dbReference type="InterPro" id="IPR001608">
    <property type="entry name" value="Ala_racemase_N"/>
</dbReference>
<dbReference type="CDD" id="cd08760">
    <property type="entry name" value="Cyt_b561_FRRS1_like"/>
    <property type="match status" value="1"/>
</dbReference>
<dbReference type="OrthoDB" id="19261at2759"/>
<comment type="similarity">
    <text evidence="7">Belongs to the pyridoxal phosphate-binding protein YggS/PROSC family.</text>
</comment>
<dbReference type="Gene3D" id="3.20.20.10">
    <property type="entry name" value="Alanine racemase"/>
    <property type="match status" value="1"/>
</dbReference>
<evidence type="ECO:0000256" key="5">
    <source>
        <dbReference type="ARBA" id="ARBA00022989"/>
    </source>
</evidence>
<evidence type="ECO:0000256" key="4">
    <source>
        <dbReference type="ARBA" id="ARBA00022982"/>
    </source>
</evidence>
<evidence type="ECO:0000256" key="1">
    <source>
        <dbReference type="ARBA" id="ARBA00004370"/>
    </source>
</evidence>
<dbReference type="EMBL" id="CP097502">
    <property type="protein sequence ID" value="URD75490.1"/>
    <property type="molecule type" value="Genomic_DNA"/>
</dbReference>
<dbReference type="InterPro" id="IPR029066">
    <property type="entry name" value="PLP-binding_barrel"/>
</dbReference>
<dbReference type="HAMAP" id="MF_02087">
    <property type="entry name" value="PLP_homeostasis"/>
    <property type="match status" value="1"/>
</dbReference>
<feature type="modified residue" description="N6-(pyridoxal phosphate)lysine" evidence="7">
    <location>
        <position position="440"/>
    </location>
</feature>
<feature type="transmembrane region" description="Helical" evidence="8">
    <location>
        <begin position="335"/>
        <end position="354"/>
    </location>
</feature>
<comment type="subcellular location">
    <subcellularLocation>
        <location evidence="1">Membrane</location>
    </subcellularLocation>
</comment>
<feature type="transmembrane region" description="Helical" evidence="8">
    <location>
        <begin position="222"/>
        <end position="243"/>
    </location>
</feature>
<dbReference type="Pfam" id="PF04526">
    <property type="entry name" value="DUF568"/>
    <property type="match status" value="1"/>
</dbReference>
<dbReference type="SUPFAM" id="SSF51419">
    <property type="entry name" value="PLP-binding barrel"/>
    <property type="match status" value="1"/>
</dbReference>
<dbReference type="CDD" id="cd06822">
    <property type="entry name" value="PLPDE_III_YBL036c_euk"/>
    <property type="match status" value="1"/>
</dbReference>
<dbReference type="Pfam" id="PF01168">
    <property type="entry name" value="Ala_racemase_N"/>
    <property type="match status" value="1"/>
</dbReference>
<dbReference type="Proteomes" id="UP001055439">
    <property type="component" value="Chromosome 1"/>
</dbReference>
<dbReference type="PROSITE" id="PS50836">
    <property type="entry name" value="DOMON"/>
    <property type="match status" value="1"/>
</dbReference>
<comment type="function">
    <text evidence="7">Pyridoxal 5'-phosphate (PLP)-binding protein, which may be involved in intracellular homeostatic regulation of pyridoxal 5'-phosphate (PLP), the active form of vitamin B6.</text>
</comment>
<keyword evidence="2" id="KW-0813">Transport</keyword>
<proteinExistence type="inferred from homology"/>
<dbReference type="InterPro" id="IPR011078">
    <property type="entry name" value="PyrdxlP_homeostasis"/>
</dbReference>
<dbReference type="InterPro" id="IPR045265">
    <property type="entry name" value="AIR12_DOMON"/>
</dbReference>
<name>A0A9E7EDS7_9LILI</name>
<dbReference type="NCBIfam" id="TIGR00044">
    <property type="entry name" value="YggS family pyridoxal phosphate-dependent enzyme"/>
    <property type="match status" value="1"/>
</dbReference>
<keyword evidence="5 8" id="KW-1133">Transmembrane helix</keyword>
<dbReference type="CDD" id="cd09629">
    <property type="entry name" value="DOMON_CIL1_like"/>
    <property type="match status" value="1"/>
</dbReference>
<feature type="transmembrane region" description="Helical" evidence="8">
    <location>
        <begin position="297"/>
        <end position="314"/>
    </location>
</feature>
<feature type="transmembrane region" description="Helical" evidence="8">
    <location>
        <begin position="255"/>
        <end position="277"/>
    </location>
</feature>
<evidence type="ECO:0000313" key="12">
    <source>
        <dbReference type="EMBL" id="URD75490.1"/>
    </source>
</evidence>
<feature type="domain" description="Cytochrome b561" evidence="11">
    <location>
        <begin position="187"/>
        <end position="393"/>
    </location>
</feature>
<feature type="domain" description="DOMON" evidence="10">
    <location>
        <begin position="55"/>
        <end position="180"/>
    </location>
</feature>
<evidence type="ECO:0000313" key="13">
    <source>
        <dbReference type="Proteomes" id="UP001055439"/>
    </source>
</evidence>
<dbReference type="PANTHER" id="PTHR10146:SF16">
    <property type="entry name" value="PYRIDOXAL PHOSPHATE HOMEOSTASIS PROTEIN"/>
    <property type="match status" value="1"/>
</dbReference>
<dbReference type="SMART" id="SM00665">
    <property type="entry name" value="B561"/>
    <property type="match status" value="1"/>
</dbReference>
<keyword evidence="7" id="KW-0663">Pyridoxal phosphate</keyword>
<evidence type="ECO:0000256" key="3">
    <source>
        <dbReference type="ARBA" id="ARBA00022692"/>
    </source>
</evidence>
<dbReference type="FunFam" id="3.20.20.10:FF:000014">
    <property type="entry name" value="Pyridoxal phosphate homeostasis protein"/>
    <property type="match status" value="1"/>
</dbReference>
<evidence type="ECO:0000256" key="2">
    <source>
        <dbReference type="ARBA" id="ARBA00022448"/>
    </source>
</evidence>
<gene>
    <name evidence="12" type="ORF">MUK42_25302</name>
</gene>
<dbReference type="PANTHER" id="PTHR10146">
    <property type="entry name" value="PROLINE SYNTHETASE CO-TRANSCRIBED BACTERIAL HOMOLOG PROTEIN"/>
    <property type="match status" value="1"/>
</dbReference>
<evidence type="ECO:0000256" key="8">
    <source>
        <dbReference type="SAM" id="Phobius"/>
    </source>
</evidence>
<feature type="transmembrane region" description="Helical" evidence="8">
    <location>
        <begin position="366"/>
        <end position="388"/>
    </location>
</feature>
<dbReference type="InterPro" id="IPR005018">
    <property type="entry name" value="DOMON_domain"/>
</dbReference>
<dbReference type="Gene3D" id="1.20.120.1770">
    <property type="match status" value="1"/>
</dbReference>
<accession>A0A9E7EDS7</accession>
<dbReference type="PROSITE" id="PS01211">
    <property type="entry name" value="UPF0001"/>
    <property type="match status" value="1"/>
</dbReference>
<feature type="signal peptide" evidence="9">
    <location>
        <begin position="1"/>
        <end position="26"/>
    </location>
</feature>
<keyword evidence="4" id="KW-0249">Electron transport</keyword>
<protein>
    <recommendedName>
        <fullName evidence="7">Pyridoxal phosphate homeostasis protein</fullName>
        <shortName evidence="7">PLP homeostasis protein</shortName>
    </recommendedName>
</protein>